<organism evidence="1 2">
    <name type="scientific">Mycobacterium ulcerans str. Harvey</name>
    <dbReference type="NCBI Taxonomy" id="1299332"/>
    <lineage>
        <taxon>Bacteria</taxon>
        <taxon>Bacillati</taxon>
        <taxon>Actinomycetota</taxon>
        <taxon>Actinomycetes</taxon>
        <taxon>Mycobacteriales</taxon>
        <taxon>Mycobacteriaceae</taxon>
        <taxon>Mycobacterium</taxon>
        <taxon>Mycobacterium ulcerans group</taxon>
    </lineage>
</organism>
<dbReference type="EMBL" id="JAOL01000063">
    <property type="protein sequence ID" value="EUA93264.1"/>
    <property type="molecule type" value="Genomic_DNA"/>
</dbReference>
<keyword evidence="2" id="KW-1185">Reference proteome</keyword>
<comment type="caution">
    <text evidence="1">The sequence shown here is derived from an EMBL/GenBank/DDBJ whole genome shotgun (WGS) entry which is preliminary data.</text>
</comment>
<reference evidence="1 2" key="1">
    <citation type="submission" date="2014-01" db="EMBL/GenBank/DDBJ databases">
        <authorList>
            <person name="Dobos K."/>
            <person name="Lenaerts A."/>
            <person name="Ordway D."/>
            <person name="DeGroote M.A."/>
            <person name="Parker T."/>
            <person name="Sizemore C."/>
            <person name="Tallon L.J."/>
            <person name="Sadzewicz L.K."/>
            <person name="Sengamalay N."/>
            <person name="Fraser C.M."/>
            <person name="Hine E."/>
            <person name="Shefchek K.A."/>
            <person name="Das S.P."/>
            <person name="Tettelin H."/>
        </authorList>
    </citation>
    <scope>NUCLEOTIDE SEQUENCE [LARGE SCALE GENOMIC DNA]</scope>
    <source>
        <strain evidence="1 2">Harvey</strain>
    </source>
</reference>
<gene>
    <name evidence="1" type="ORF">I551_0243</name>
</gene>
<proteinExistence type="predicted"/>
<evidence type="ECO:0000313" key="2">
    <source>
        <dbReference type="Proteomes" id="UP000020681"/>
    </source>
</evidence>
<name>A0ABN0R820_MYCUL</name>
<dbReference type="Gene3D" id="3.40.50.720">
    <property type="entry name" value="NAD(P)-binding Rossmann-like Domain"/>
    <property type="match status" value="1"/>
</dbReference>
<sequence>MEPATGRISIGTGKSGKATVSRVDVARVIAATLNDDSTIGRTIDFNNGDVPIATALAD</sequence>
<protein>
    <submittedName>
        <fullName evidence="1">Uncharacterized protein</fullName>
    </submittedName>
</protein>
<accession>A0ABN0R820</accession>
<dbReference type="Proteomes" id="UP000020681">
    <property type="component" value="Unassembled WGS sequence"/>
</dbReference>
<evidence type="ECO:0000313" key="1">
    <source>
        <dbReference type="EMBL" id="EUA93264.1"/>
    </source>
</evidence>